<dbReference type="EMBL" id="FNAB01000005">
    <property type="protein sequence ID" value="SDD61655.1"/>
    <property type="molecule type" value="Genomic_DNA"/>
</dbReference>
<keyword evidence="3" id="KW-1185">Reference proteome</keyword>
<dbReference type="RefSeq" id="WP_072842594.1">
    <property type="nucleotide sequence ID" value="NZ_FNAB01000005.1"/>
</dbReference>
<dbReference type="Proteomes" id="UP000199417">
    <property type="component" value="Unassembled WGS sequence"/>
</dbReference>
<dbReference type="InterPro" id="IPR037523">
    <property type="entry name" value="VOC_core"/>
</dbReference>
<sequence>MPARFNHTIIAAKNASESAAYYKHLLEAADAPSWGVFTNLTIADGVLLQFAQPPIDFPPQHYAFLVTDRHFAEAREWLVDADRDYWADPWRTRANEISDEDGGQRLYTLDPAGHFLELLTKPYL</sequence>
<dbReference type="PROSITE" id="PS51819">
    <property type="entry name" value="VOC"/>
    <property type="match status" value="1"/>
</dbReference>
<dbReference type="SUPFAM" id="SSF54593">
    <property type="entry name" value="Glyoxalase/Bleomycin resistance protein/Dihydroxybiphenyl dioxygenase"/>
    <property type="match status" value="1"/>
</dbReference>
<feature type="domain" description="VOC" evidence="1">
    <location>
        <begin position="4"/>
        <end position="121"/>
    </location>
</feature>
<protein>
    <recommendedName>
        <fullName evidence="1">VOC domain-containing protein</fullName>
    </recommendedName>
</protein>
<proteinExistence type="predicted"/>
<name>A0A1G6W9B8_9NOCA</name>
<dbReference type="Gene3D" id="3.10.180.10">
    <property type="entry name" value="2,3-Dihydroxybiphenyl 1,2-Dioxygenase, domain 1"/>
    <property type="match status" value="1"/>
</dbReference>
<evidence type="ECO:0000313" key="2">
    <source>
        <dbReference type="EMBL" id="SDD61655.1"/>
    </source>
</evidence>
<dbReference type="InterPro" id="IPR029068">
    <property type="entry name" value="Glyas_Bleomycin-R_OHBP_Dase"/>
</dbReference>
<evidence type="ECO:0000313" key="3">
    <source>
        <dbReference type="Proteomes" id="UP000199417"/>
    </source>
</evidence>
<dbReference type="STRING" id="168276.SAMN05444580_105274"/>
<gene>
    <name evidence="2" type="ORF">SAMN05444580_105274</name>
</gene>
<dbReference type="AlphaFoldDB" id="A0A1G6W9B8"/>
<accession>A0A1G6W9B8</accession>
<reference evidence="2 3" key="1">
    <citation type="submission" date="2016-10" db="EMBL/GenBank/DDBJ databases">
        <authorList>
            <person name="de Groot N.N."/>
        </authorList>
    </citation>
    <scope>NUCLEOTIDE SEQUENCE [LARGE SCALE GENOMIC DNA]</scope>
    <source>
        <strain evidence="2 3">JCM 11308</strain>
    </source>
</reference>
<evidence type="ECO:0000259" key="1">
    <source>
        <dbReference type="PROSITE" id="PS51819"/>
    </source>
</evidence>
<organism evidence="2 3">
    <name type="scientific">Rhodococcus tukisamuensis</name>
    <dbReference type="NCBI Taxonomy" id="168276"/>
    <lineage>
        <taxon>Bacteria</taxon>
        <taxon>Bacillati</taxon>
        <taxon>Actinomycetota</taxon>
        <taxon>Actinomycetes</taxon>
        <taxon>Mycobacteriales</taxon>
        <taxon>Nocardiaceae</taxon>
        <taxon>Rhodococcus</taxon>
    </lineage>
</organism>